<dbReference type="Proteomes" id="UP000233837">
    <property type="component" value="Unassembled WGS sequence"/>
</dbReference>
<sequence>MARFATLIAEPPLRLRPVLAPNTSGNLLQPAFVPSIQAQSGFCLWPSLQVNFVVRL</sequence>
<gene>
    <name evidence="1" type="ORF">MA16_Dca008802</name>
</gene>
<proteinExistence type="predicted"/>
<keyword evidence="2" id="KW-1185">Reference proteome</keyword>
<evidence type="ECO:0000313" key="1">
    <source>
        <dbReference type="EMBL" id="PKU68321.1"/>
    </source>
</evidence>
<protein>
    <submittedName>
        <fullName evidence="1">Uncharacterized protein</fullName>
    </submittedName>
</protein>
<dbReference type="EMBL" id="KZ503105">
    <property type="protein sequence ID" value="PKU68321.1"/>
    <property type="molecule type" value="Genomic_DNA"/>
</dbReference>
<name>A0A2I0VY45_9ASPA</name>
<organism evidence="1 2">
    <name type="scientific">Dendrobium catenatum</name>
    <dbReference type="NCBI Taxonomy" id="906689"/>
    <lineage>
        <taxon>Eukaryota</taxon>
        <taxon>Viridiplantae</taxon>
        <taxon>Streptophyta</taxon>
        <taxon>Embryophyta</taxon>
        <taxon>Tracheophyta</taxon>
        <taxon>Spermatophyta</taxon>
        <taxon>Magnoliopsida</taxon>
        <taxon>Liliopsida</taxon>
        <taxon>Asparagales</taxon>
        <taxon>Orchidaceae</taxon>
        <taxon>Epidendroideae</taxon>
        <taxon>Malaxideae</taxon>
        <taxon>Dendrobiinae</taxon>
        <taxon>Dendrobium</taxon>
    </lineage>
</organism>
<dbReference type="AlphaFoldDB" id="A0A2I0VY45"/>
<evidence type="ECO:0000313" key="2">
    <source>
        <dbReference type="Proteomes" id="UP000233837"/>
    </source>
</evidence>
<reference evidence="1 2" key="2">
    <citation type="journal article" date="2017" name="Nature">
        <title>The Apostasia genome and the evolution of orchids.</title>
        <authorList>
            <person name="Zhang G.Q."/>
            <person name="Liu K.W."/>
            <person name="Li Z."/>
            <person name="Lohaus R."/>
            <person name="Hsiao Y.Y."/>
            <person name="Niu S.C."/>
            <person name="Wang J.Y."/>
            <person name="Lin Y.C."/>
            <person name="Xu Q."/>
            <person name="Chen L.J."/>
            <person name="Yoshida K."/>
            <person name="Fujiwara S."/>
            <person name="Wang Z.W."/>
            <person name="Zhang Y.Q."/>
            <person name="Mitsuda N."/>
            <person name="Wang M."/>
            <person name="Liu G.H."/>
            <person name="Pecoraro L."/>
            <person name="Huang H.X."/>
            <person name="Xiao X.J."/>
            <person name="Lin M."/>
            <person name="Wu X.Y."/>
            <person name="Wu W.L."/>
            <person name="Chen Y.Y."/>
            <person name="Chang S.B."/>
            <person name="Sakamoto S."/>
            <person name="Ohme-Takagi M."/>
            <person name="Yagi M."/>
            <person name="Zeng S.J."/>
            <person name="Shen C.Y."/>
            <person name="Yeh C.M."/>
            <person name="Luo Y.B."/>
            <person name="Tsai W.C."/>
            <person name="Van de Peer Y."/>
            <person name="Liu Z.J."/>
        </authorList>
    </citation>
    <scope>NUCLEOTIDE SEQUENCE [LARGE SCALE GENOMIC DNA]</scope>
    <source>
        <tissue evidence="1">The whole plant</tissue>
    </source>
</reference>
<accession>A0A2I0VY45</accession>
<reference evidence="1 2" key="1">
    <citation type="journal article" date="2016" name="Sci. Rep.">
        <title>The Dendrobium catenatum Lindl. genome sequence provides insights into polysaccharide synthase, floral development and adaptive evolution.</title>
        <authorList>
            <person name="Zhang G.Q."/>
            <person name="Xu Q."/>
            <person name="Bian C."/>
            <person name="Tsai W.C."/>
            <person name="Yeh C.M."/>
            <person name="Liu K.W."/>
            <person name="Yoshida K."/>
            <person name="Zhang L.S."/>
            <person name="Chang S.B."/>
            <person name="Chen F."/>
            <person name="Shi Y."/>
            <person name="Su Y.Y."/>
            <person name="Zhang Y.Q."/>
            <person name="Chen L.J."/>
            <person name="Yin Y."/>
            <person name="Lin M."/>
            <person name="Huang H."/>
            <person name="Deng H."/>
            <person name="Wang Z.W."/>
            <person name="Zhu S.L."/>
            <person name="Zhao X."/>
            <person name="Deng C."/>
            <person name="Niu S.C."/>
            <person name="Huang J."/>
            <person name="Wang M."/>
            <person name="Liu G.H."/>
            <person name="Yang H.J."/>
            <person name="Xiao X.J."/>
            <person name="Hsiao Y.Y."/>
            <person name="Wu W.L."/>
            <person name="Chen Y.Y."/>
            <person name="Mitsuda N."/>
            <person name="Ohme-Takagi M."/>
            <person name="Luo Y.B."/>
            <person name="Van de Peer Y."/>
            <person name="Liu Z.J."/>
        </authorList>
    </citation>
    <scope>NUCLEOTIDE SEQUENCE [LARGE SCALE GENOMIC DNA]</scope>
    <source>
        <tissue evidence="1">The whole plant</tissue>
    </source>
</reference>